<dbReference type="AlphaFoldDB" id="A0A9E4ZML1"/>
<feature type="region of interest" description="Disordered" evidence="1">
    <location>
        <begin position="42"/>
        <end position="68"/>
    </location>
</feature>
<reference evidence="3" key="1">
    <citation type="submission" date="2019-06" db="EMBL/GenBank/DDBJ databases">
        <title>Methanoculleus strain from Tamsui River, Taipei, Taiwan.</title>
        <authorList>
            <person name="You Y.-T."/>
            <person name="Chen S.-C."/>
            <person name="Lai S.-J."/>
            <person name="Lee Y.-C."/>
            <person name="Lai M.-C."/>
        </authorList>
    </citation>
    <scope>NUCLEOTIDE SEQUENCE</scope>
    <source>
        <strain evidence="3">Afa-1</strain>
    </source>
</reference>
<organism evidence="3 4">
    <name type="scientific">Methanoculleus formosensis</name>
    <dbReference type="NCBI Taxonomy" id="2590886"/>
    <lineage>
        <taxon>Archaea</taxon>
        <taxon>Methanobacteriati</taxon>
        <taxon>Methanobacteriota</taxon>
        <taxon>Stenosarchaea group</taxon>
        <taxon>Methanomicrobia</taxon>
        <taxon>Methanomicrobiales</taxon>
        <taxon>Methanomicrobiaceae</taxon>
        <taxon>Methanoculleus</taxon>
    </lineage>
</organism>
<evidence type="ECO:0000313" key="4">
    <source>
        <dbReference type="Proteomes" id="UP001065682"/>
    </source>
</evidence>
<dbReference type="InterPro" id="IPR011050">
    <property type="entry name" value="Pectin_lyase_fold/virulence"/>
</dbReference>
<feature type="domain" description="CARDB" evidence="2">
    <location>
        <begin position="69"/>
        <end position="183"/>
    </location>
</feature>
<feature type="region of interest" description="Disordered" evidence="1">
    <location>
        <begin position="189"/>
        <end position="233"/>
    </location>
</feature>
<feature type="compositionally biased region" description="Pro residues" evidence="1">
    <location>
        <begin position="50"/>
        <end position="68"/>
    </location>
</feature>
<proteinExistence type="predicted"/>
<comment type="caution">
    <text evidence="3">The sequence shown here is derived from an EMBL/GenBank/DDBJ whole genome shotgun (WGS) entry which is preliminary data.</text>
</comment>
<evidence type="ECO:0000313" key="3">
    <source>
        <dbReference type="EMBL" id="MCT8336591.1"/>
    </source>
</evidence>
<evidence type="ECO:0000259" key="2">
    <source>
        <dbReference type="Pfam" id="PF07705"/>
    </source>
</evidence>
<dbReference type="RefSeq" id="WP_315901815.1">
    <property type="nucleotide sequence ID" value="NZ_VHLL01000001.1"/>
</dbReference>
<dbReference type="SUPFAM" id="SSF51126">
    <property type="entry name" value="Pectin lyase-like"/>
    <property type="match status" value="1"/>
</dbReference>
<name>A0A9E4ZML1_9EURY</name>
<feature type="non-terminal residue" evidence="3">
    <location>
        <position position="1"/>
    </location>
</feature>
<accession>A0A9E4ZML1</accession>
<dbReference type="InterPro" id="IPR011635">
    <property type="entry name" value="CARDB"/>
</dbReference>
<dbReference type="Proteomes" id="UP001065682">
    <property type="component" value="Unassembled WGS sequence"/>
</dbReference>
<sequence>GAAGATWTAAAGTHTVTATVDDVDRMAESNENNNVLTKTMTVGAAAPTPTATPTPTPTPTPTATPTPGTPDLVVTEISWEPASPAPGDAITMKAAIKNQGTGATQAGVIHGVAFTTDGNLGSAVWSDSHTASIAPGASVTVTANGGAAGATWTAAAGTHTVTATVDDVDRMAESNENNNVLTKTMTVNAAAPTPTPTATQTPKPTATPTPAPTPGQNTYGADANPTGNPIGGGDGYKNIVSRSNADFIVDTTSELVSALGSAQSGDIIWVEENANIDMSGRTSTIRAGVTLASNRGEDGSDGGRIYQTSAGSRLFTIGGQNVRISGLRLEGPQKGTSASGSTNVGIYTSYRNLEVDNCEIFGWGNAAIGIAGTGGSDMKTGAYIHHNYIHHNQVAGLGYGVCLSSGGVALIEANYFDYCRHAITGAGMAGDGYEARYNICGPNWITTSPHNFDMHGTSSGSGAIAGDTIKIHHNTFMGTTSQMPTCIAIRGVPRDGAYIDHNWFYFTRDAPVWQTGGKSGISMTNNLIGANGALSASGPIKYY</sequence>
<dbReference type="Gene3D" id="2.160.20.10">
    <property type="entry name" value="Single-stranded right-handed beta-helix, Pectin lyase-like"/>
    <property type="match status" value="1"/>
</dbReference>
<gene>
    <name evidence="3" type="ORF">FKB36_03540</name>
</gene>
<dbReference type="Gene3D" id="2.60.40.10">
    <property type="entry name" value="Immunoglobulins"/>
    <property type="match status" value="2"/>
</dbReference>
<dbReference type="SMART" id="SM00710">
    <property type="entry name" value="PbH1"/>
    <property type="match status" value="5"/>
</dbReference>
<evidence type="ECO:0000256" key="1">
    <source>
        <dbReference type="SAM" id="MobiDB-lite"/>
    </source>
</evidence>
<dbReference type="Pfam" id="PF07705">
    <property type="entry name" value="CARDB"/>
    <property type="match status" value="1"/>
</dbReference>
<dbReference type="InterPro" id="IPR012334">
    <property type="entry name" value="Pectin_lyas_fold"/>
</dbReference>
<protein>
    <recommendedName>
        <fullName evidence="2">CARDB domain-containing protein</fullName>
    </recommendedName>
</protein>
<dbReference type="InterPro" id="IPR006626">
    <property type="entry name" value="PbH1"/>
</dbReference>
<dbReference type="InterPro" id="IPR013783">
    <property type="entry name" value="Ig-like_fold"/>
</dbReference>
<feature type="compositionally biased region" description="Low complexity" evidence="1">
    <location>
        <begin position="189"/>
        <end position="204"/>
    </location>
</feature>
<dbReference type="EMBL" id="VHLL01000001">
    <property type="protein sequence ID" value="MCT8336591.1"/>
    <property type="molecule type" value="Genomic_DNA"/>
</dbReference>
<keyword evidence="4" id="KW-1185">Reference proteome</keyword>